<keyword evidence="2" id="KW-0808">Transferase</keyword>
<dbReference type="Gene3D" id="3.30.559.10">
    <property type="entry name" value="Chloramphenicol acetyltransferase-like domain"/>
    <property type="match status" value="2"/>
</dbReference>
<evidence type="ECO:0000256" key="2">
    <source>
        <dbReference type="ARBA" id="ARBA00022679"/>
    </source>
</evidence>
<dbReference type="GeneID" id="115746610"/>
<dbReference type="Proteomes" id="UP000827889">
    <property type="component" value="Chromosome 5"/>
</dbReference>
<name>A0A8B8PU57_9MYRT</name>
<dbReference type="Pfam" id="PF02458">
    <property type="entry name" value="Transferase"/>
    <property type="match status" value="1"/>
</dbReference>
<organism evidence="4 5">
    <name type="scientific">Rhodamnia argentea</name>
    <dbReference type="NCBI Taxonomy" id="178133"/>
    <lineage>
        <taxon>Eukaryota</taxon>
        <taxon>Viridiplantae</taxon>
        <taxon>Streptophyta</taxon>
        <taxon>Embryophyta</taxon>
        <taxon>Tracheophyta</taxon>
        <taxon>Spermatophyta</taxon>
        <taxon>Magnoliopsida</taxon>
        <taxon>eudicotyledons</taxon>
        <taxon>Gunneridae</taxon>
        <taxon>Pentapetalae</taxon>
        <taxon>rosids</taxon>
        <taxon>malvids</taxon>
        <taxon>Myrtales</taxon>
        <taxon>Myrtaceae</taxon>
        <taxon>Myrtoideae</taxon>
        <taxon>Myrteae</taxon>
        <taxon>Australasian group</taxon>
        <taxon>Rhodamnia</taxon>
    </lineage>
</organism>
<evidence type="ECO:0000256" key="3">
    <source>
        <dbReference type="ARBA" id="ARBA00023315"/>
    </source>
</evidence>
<dbReference type="PANTHER" id="PTHR31623:SF83">
    <property type="entry name" value="ACETYL-COA-BENZYLALCOHOL ACETYLTRANSFERASE-LIKE"/>
    <property type="match status" value="1"/>
</dbReference>
<reference evidence="5" key="1">
    <citation type="submission" date="2025-08" db="UniProtKB">
        <authorList>
            <consortium name="RefSeq"/>
        </authorList>
    </citation>
    <scope>IDENTIFICATION</scope>
    <source>
        <tissue evidence="5">Leaf</tissue>
    </source>
</reference>
<keyword evidence="4" id="KW-1185">Reference proteome</keyword>
<dbReference type="KEGG" id="rarg:115746610"/>
<dbReference type="AlphaFoldDB" id="A0A8B8PU57"/>
<dbReference type="InterPro" id="IPR023213">
    <property type="entry name" value="CAT-like_dom_sf"/>
</dbReference>
<dbReference type="OrthoDB" id="1932220at2759"/>
<proteinExistence type="inferred from homology"/>
<evidence type="ECO:0000256" key="1">
    <source>
        <dbReference type="ARBA" id="ARBA00009861"/>
    </source>
</evidence>
<sequence>MKVEVQWKKLVKPTAPTPHHRQKLKLSPIDEIQVPFYVGIIFYYRDNAENRGVDTLQKLHRMEKSLSETLTLFYPMAGRYVEDDGCFIDCNDLGVEFVHAKVDAQIDQLLHGDLDMDLLGRLSQFPTNVEGNPLVVIQVNTFKCGGLVIGLRFTRKIGDVCTFAMFFNSWATAFQGNMDSVECPNFELYTLFSGKEPVVRYRPPPPTGNEEFVTSRFKFSSDAILKLKALARDDAKDSMANGSQPSRVGVVSALISRALIDIDRIKHGEKRAFVVSMTANLREKTSVAMPANSFGNFSAVMFAQSGQPTDGKSKLEFNGLVHVICDMISDAKTKYATVVDKGELCSMVVNSQAEFLKNVSTNSEEFVIAFSSWCRYGLREIDFGWGRPIFVSHTSVNFRLIVLLDDEEDGGINACITIKKDEMILLKQDPEILAFQKI</sequence>
<protein>
    <submittedName>
        <fullName evidence="5">Acetyl-CoA-benzylalcohol acetyltransferase-like</fullName>
    </submittedName>
</protein>
<dbReference type="GO" id="GO:0016746">
    <property type="term" value="F:acyltransferase activity"/>
    <property type="evidence" value="ECO:0007669"/>
    <property type="project" value="UniProtKB-KW"/>
</dbReference>
<accession>A0A8B8PU57</accession>
<comment type="similarity">
    <text evidence="1">Belongs to the plant acyltransferase family.</text>
</comment>
<evidence type="ECO:0000313" key="4">
    <source>
        <dbReference type="Proteomes" id="UP000827889"/>
    </source>
</evidence>
<gene>
    <name evidence="5" type="primary">LOC115746610</name>
</gene>
<evidence type="ECO:0000313" key="5">
    <source>
        <dbReference type="RefSeq" id="XP_030538300.1"/>
    </source>
</evidence>
<keyword evidence="3" id="KW-0012">Acyltransferase</keyword>
<dbReference type="RefSeq" id="XP_030538300.1">
    <property type="nucleotide sequence ID" value="XM_030682440.2"/>
</dbReference>
<dbReference type="PANTHER" id="PTHR31623">
    <property type="entry name" value="F21J9.9"/>
    <property type="match status" value="1"/>
</dbReference>